<accession>A0A4R8QVN8</accession>
<sequence length="159" mass="17454">MKKLALITKEDGRGEPARTMWREKQTMHAGERRRGRSRSGWIRSPAPCADWLLAGGPGCARRPEDGTPRGRQSAPHSSVYARTDQFSHGNRWEPWIVFFPHLSVFVVLGSGKGGLNVSLVPNPYAPSCVLCLAPAQSETGCTLLRLPGHVVSPTTAERR</sequence>
<comment type="caution">
    <text evidence="2">The sequence shown here is derived from an EMBL/GenBank/DDBJ whole genome shotgun (WGS) entry which is preliminary data.</text>
</comment>
<feature type="region of interest" description="Disordered" evidence="1">
    <location>
        <begin position="59"/>
        <end position="79"/>
    </location>
</feature>
<dbReference type="EMBL" id="QAPG01000005">
    <property type="protein sequence ID" value="TDZ40395.1"/>
    <property type="molecule type" value="Genomic_DNA"/>
</dbReference>
<gene>
    <name evidence="2" type="ORF">C8035_v004113</name>
</gene>
<reference evidence="2 3" key="1">
    <citation type="submission" date="2018-11" db="EMBL/GenBank/DDBJ databases">
        <title>Genome sequence and assembly of Colletotrichum spinosum.</title>
        <authorList>
            <person name="Gan P."/>
            <person name="Shirasu K."/>
        </authorList>
    </citation>
    <scope>NUCLEOTIDE SEQUENCE [LARGE SCALE GENOMIC DNA]</scope>
    <source>
        <strain evidence="2 3">CBS 515.97</strain>
    </source>
</reference>
<name>A0A4R8QVN8_9PEZI</name>
<proteinExistence type="predicted"/>
<organism evidence="2 3">
    <name type="scientific">Colletotrichum spinosum</name>
    <dbReference type="NCBI Taxonomy" id="1347390"/>
    <lineage>
        <taxon>Eukaryota</taxon>
        <taxon>Fungi</taxon>
        <taxon>Dikarya</taxon>
        <taxon>Ascomycota</taxon>
        <taxon>Pezizomycotina</taxon>
        <taxon>Sordariomycetes</taxon>
        <taxon>Hypocreomycetidae</taxon>
        <taxon>Glomerellales</taxon>
        <taxon>Glomerellaceae</taxon>
        <taxon>Colletotrichum</taxon>
        <taxon>Colletotrichum orbiculare species complex</taxon>
    </lineage>
</organism>
<protein>
    <submittedName>
        <fullName evidence="2">Uncharacterized protein</fullName>
    </submittedName>
</protein>
<dbReference type="AlphaFoldDB" id="A0A4R8QVN8"/>
<feature type="compositionally biased region" description="Basic and acidic residues" evidence="1">
    <location>
        <begin position="8"/>
        <end position="32"/>
    </location>
</feature>
<dbReference type="Proteomes" id="UP000295083">
    <property type="component" value="Unassembled WGS sequence"/>
</dbReference>
<feature type="region of interest" description="Disordered" evidence="1">
    <location>
        <begin position="1"/>
        <end position="41"/>
    </location>
</feature>
<evidence type="ECO:0000313" key="3">
    <source>
        <dbReference type="Proteomes" id="UP000295083"/>
    </source>
</evidence>
<evidence type="ECO:0000313" key="2">
    <source>
        <dbReference type="EMBL" id="TDZ40395.1"/>
    </source>
</evidence>
<evidence type="ECO:0000256" key="1">
    <source>
        <dbReference type="SAM" id="MobiDB-lite"/>
    </source>
</evidence>
<keyword evidence="3" id="KW-1185">Reference proteome</keyword>